<gene>
    <name evidence="10" type="ORF">CXG81DRAFT_13875</name>
</gene>
<dbReference type="AlphaFoldDB" id="A0A4P9X4C5"/>
<organism evidence="10 11">
    <name type="scientific">Caulochytrium protostelioides</name>
    <dbReference type="NCBI Taxonomy" id="1555241"/>
    <lineage>
        <taxon>Eukaryota</taxon>
        <taxon>Fungi</taxon>
        <taxon>Fungi incertae sedis</taxon>
        <taxon>Chytridiomycota</taxon>
        <taxon>Chytridiomycota incertae sedis</taxon>
        <taxon>Chytridiomycetes</taxon>
        <taxon>Caulochytriales</taxon>
        <taxon>Caulochytriaceae</taxon>
        <taxon>Caulochytrium</taxon>
    </lineage>
</organism>
<protein>
    <recommendedName>
        <fullName evidence="8 9">Ribosomal RNA-processing protein 8</fullName>
        <ecNumber evidence="9">2.1.1.-</ecNumber>
    </recommendedName>
</protein>
<evidence type="ECO:0000256" key="3">
    <source>
        <dbReference type="ARBA" id="ARBA00022552"/>
    </source>
</evidence>
<comment type="similarity">
    <text evidence="2 9">Belongs to the methyltransferase superfamily. RRP8 family.</text>
</comment>
<keyword evidence="5 9" id="KW-0808">Transferase</keyword>
<keyword evidence="11" id="KW-1185">Reference proteome</keyword>
<name>A0A4P9X4C5_9FUNG</name>
<dbReference type="Proteomes" id="UP000274922">
    <property type="component" value="Unassembled WGS sequence"/>
</dbReference>
<dbReference type="InterPro" id="IPR007823">
    <property type="entry name" value="RRP8"/>
</dbReference>
<evidence type="ECO:0000256" key="1">
    <source>
        <dbReference type="ARBA" id="ARBA00004604"/>
    </source>
</evidence>
<keyword evidence="4 9" id="KW-0489">Methyltransferase</keyword>
<dbReference type="GO" id="GO:0005730">
    <property type="term" value="C:nucleolus"/>
    <property type="evidence" value="ECO:0007669"/>
    <property type="project" value="UniProtKB-SubCell"/>
</dbReference>
<dbReference type="EC" id="2.1.1.-" evidence="9"/>
<comment type="subcellular location">
    <subcellularLocation>
        <location evidence="1 9">Nucleus</location>
        <location evidence="1 9">Nucleolus</location>
    </subcellularLocation>
</comment>
<evidence type="ECO:0000256" key="8">
    <source>
        <dbReference type="ARBA" id="ARBA00076672"/>
    </source>
</evidence>
<evidence type="ECO:0000313" key="10">
    <source>
        <dbReference type="EMBL" id="RKO99904.1"/>
    </source>
</evidence>
<keyword evidence="6 9" id="KW-0949">S-adenosyl-L-methionine</keyword>
<keyword evidence="3 9" id="KW-0698">rRNA processing</keyword>
<feature type="non-terminal residue" evidence="10">
    <location>
        <position position="1"/>
    </location>
</feature>
<dbReference type="Gene3D" id="1.10.10.2150">
    <property type="entry name" value="Ribosomal RNA-processing protein 8, N-terminal domain"/>
    <property type="match status" value="1"/>
</dbReference>
<keyword evidence="7 9" id="KW-0539">Nucleus</keyword>
<accession>A0A4P9X4C5</accession>
<evidence type="ECO:0000256" key="6">
    <source>
        <dbReference type="ARBA" id="ARBA00022691"/>
    </source>
</evidence>
<dbReference type="InterPro" id="IPR042036">
    <property type="entry name" value="RRP8_N"/>
</dbReference>
<dbReference type="OrthoDB" id="10258825at2759"/>
<evidence type="ECO:0000256" key="4">
    <source>
        <dbReference type="ARBA" id="ARBA00022603"/>
    </source>
</evidence>
<dbReference type="InterPro" id="IPR029063">
    <property type="entry name" value="SAM-dependent_MTases_sf"/>
</dbReference>
<dbReference type="GO" id="GO:0016433">
    <property type="term" value="F:rRNA (adenine) methyltransferase activity"/>
    <property type="evidence" value="ECO:0007669"/>
    <property type="project" value="UniProtKB-ARBA"/>
</dbReference>
<dbReference type="SUPFAM" id="SSF53335">
    <property type="entry name" value="S-adenosyl-L-methionine-dependent methyltransferases"/>
    <property type="match status" value="1"/>
</dbReference>
<dbReference type="EMBL" id="ML014248">
    <property type="protein sequence ID" value="RKO99904.1"/>
    <property type="molecule type" value="Genomic_DNA"/>
</dbReference>
<proteinExistence type="inferred from homology"/>
<reference evidence="11" key="1">
    <citation type="journal article" date="2018" name="Nat. Microbiol.">
        <title>Leveraging single-cell genomics to expand the fungal tree of life.</title>
        <authorList>
            <person name="Ahrendt S.R."/>
            <person name="Quandt C.A."/>
            <person name="Ciobanu D."/>
            <person name="Clum A."/>
            <person name="Salamov A."/>
            <person name="Andreopoulos B."/>
            <person name="Cheng J.F."/>
            <person name="Woyke T."/>
            <person name="Pelin A."/>
            <person name="Henrissat B."/>
            <person name="Reynolds N.K."/>
            <person name="Benny G.L."/>
            <person name="Smith M.E."/>
            <person name="James T.Y."/>
            <person name="Grigoriev I.V."/>
        </authorList>
    </citation>
    <scope>NUCLEOTIDE SEQUENCE [LARGE SCALE GENOMIC DNA]</scope>
    <source>
        <strain evidence="11">ATCC 52028</strain>
    </source>
</reference>
<evidence type="ECO:0000256" key="5">
    <source>
        <dbReference type="ARBA" id="ARBA00022679"/>
    </source>
</evidence>
<evidence type="ECO:0000256" key="2">
    <source>
        <dbReference type="ARBA" id="ARBA00006301"/>
    </source>
</evidence>
<dbReference type="PANTHER" id="PTHR12787">
    <property type="entry name" value="RIBOSOMAL RNA-PROCESSING PROTEIN 8"/>
    <property type="match status" value="1"/>
</dbReference>
<dbReference type="PANTHER" id="PTHR12787:SF0">
    <property type="entry name" value="RIBOSOMAL RNA-PROCESSING PROTEIN 8"/>
    <property type="match status" value="1"/>
</dbReference>
<dbReference type="STRING" id="1555241.A0A4P9X4C5"/>
<comment type="function">
    <text evidence="9">S-adenosyl-L-methionine-dependent methyltransferase that specifically methylates the N(1) position of adenine in helix 25.1 in 25S rRNA. Required both for ribosomal 40S and 60S subunits biogenesis. Required for efficient pre-rRNA cleavage at site A2.</text>
</comment>
<dbReference type="Pfam" id="PF05148">
    <property type="entry name" value="Methyltransf_8"/>
    <property type="match status" value="1"/>
</dbReference>
<evidence type="ECO:0000313" key="11">
    <source>
        <dbReference type="Proteomes" id="UP000274922"/>
    </source>
</evidence>
<sequence length="230" mass="24754">PGSRFAAMTAAARSRLAGSHFRMLNEQLYTTPSSAAVQLFRDAPDQFTAYHAGFARQVADWPINPLDVMVREVGAALKRRMAPSAPTDSAPLVKPSRPVAIYSFDLVSVAPHITACDIASLPLAADSVDVAVFCLALMGTNIVDFLTEALRVLRPGGTLKIAEVVSRFEDMDAFVAAVEQGGCVCVKRDAASNTMFLFLEFRKHTAAEVAAEPKGIPASLALKPCIYKRR</sequence>
<dbReference type="FunFam" id="1.10.10.2150:FF:000001">
    <property type="entry name" value="Ribosomal RNA-processing protein 8"/>
    <property type="match status" value="1"/>
</dbReference>
<evidence type="ECO:0000256" key="9">
    <source>
        <dbReference type="RuleBase" id="RU365074"/>
    </source>
</evidence>
<dbReference type="Gene3D" id="3.40.50.150">
    <property type="entry name" value="Vaccinia Virus protein VP39"/>
    <property type="match status" value="1"/>
</dbReference>
<evidence type="ECO:0000256" key="7">
    <source>
        <dbReference type="ARBA" id="ARBA00023242"/>
    </source>
</evidence>